<comment type="caution">
    <text evidence="1">The sequence shown here is derived from an EMBL/GenBank/DDBJ whole genome shotgun (WGS) entry which is preliminary data.</text>
</comment>
<dbReference type="Proteomes" id="UP001139981">
    <property type="component" value="Unassembled WGS sequence"/>
</dbReference>
<accession>A0ACC1M2S9</accession>
<reference evidence="1" key="1">
    <citation type="submission" date="2022-07" db="EMBL/GenBank/DDBJ databases">
        <title>Phylogenomic reconstructions and comparative analyses of Kickxellomycotina fungi.</title>
        <authorList>
            <person name="Reynolds N.K."/>
            <person name="Stajich J.E."/>
            <person name="Barry K."/>
            <person name="Grigoriev I.V."/>
            <person name="Crous P."/>
            <person name="Smith M.E."/>
        </authorList>
    </citation>
    <scope>NUCLEOTIDE SEQUENCE</scope>
    <source>
        <strain evidence="1">CBS 190363</strain>
    </source>
</reference>
<name>A0ACC1M2S9_9FUNG</name>
<dbReference type="EMBL" id="JANBVB010000600">
    <property type="protein sequence ID" value="KAJ2893106.1"/>
    <property type="molecule type" value="Genomic_DNA"/>
</dbReference>
<organism evidence="1 2">
    <name type="scientific">Coemansia aciculifera</name>
    <dbReference type="NCBI Taxonomy" id="417176"/>
    <lineage>
        <taxon>Eukaryota</taxon>
        <taxon>Fungi</taxon>
        <taxon>Fungi incertae sedis</taxon>
        <taxon>Zoopagomycota</taxon>
        <taxon>Kickxellomycotina</taxon>
        <taxon>Kickxellomycetes</taxon>
        <taxon>Kickxellales</taxon>
        <taxon>Kickxellaceae</taxon>
        <taxon>Coemansia</taxon>
    </lineage>
</organism>
<keyword evidence="2" id="KW-1185">Reference proteome</keyword>
<gene>
    <name evidence="1" type="primary">SQS1</name>
    <name evidence="1" type="ORF">IWW38_002973</name>
</gene>
<evidence type="ECO:0000313" key="2">
    <source>
        <dbReference type="Proteomes" id="UP001139981"/>
    </source>
</evidence>
<protein>
    <submittedName>
        <fullName evidence="1">Squalene synthetase-like protein</fullName>
    </submittedName>
</protein>
<proteinExistence type="predicted"/>
<sequence length="488" mass="53497">MRGKRVKDDLFVIDTQGTANVPVVPTASGSYECRVVGSTAAPSHTVDSNRIRSLGIRIIDDDISGSRNDRAVPQTHMNKLNAKFVDLDISSSTSKQSDSDKSRTRRRGKGNKGKGVQSETATTVPLVPKWQRKQRPPIVESDQEMDEIFDDYVSNIDQADLKHLLRNANNRSGYLSRDIGGKVEYSCDISVDEVESSASGTPRPGAFEVDDPFKYEDELHNLLDGGVASSGDDDDGFPDDLDMERLAGPDADYPQTSRQPPPHVRRSQDAALFKEKDRAKSKRGHERTNDGHNGSMPGFDPRTVIKRLDMLALADDLGSIWLQPMSKFERQIVHILAREYNVKSKSHGSGIKRSPVLTQTPSSRKPTNSRRINRILMLYDEGGLIPEQWNGPNPQNASRATGSKGKGRGKGKQQGKGNNKGRGGFTPQPRLDGKMVAENAPEVGSSNIGHKMLQQMGWQPGQGLGVKEEGRATPVDVMIRAGRRGLGA</sequence>
<evidence type="ECO:0000313" key="1">
    <source>
        <dbReference type="EMBL" id="KAJ2893106.1"/>
    </source>
</evidence>